<dbReference type="EMBL" id="CP006916">
    <property type="protein sequence ID" value="AHB99343.1"/>
    <property type="molecule type" value="Genomic_DNA"/>
</dbReference>
<dbReference type="InterPro" id="IPR036691">
    <property type="entry name" value="Endo/exonu/phosph_ase_sf"/>
</dbReference>
<dbReference type="Gene3D" id="3.60.10.10">
    <property type="entry name" value="Endonuclease/exonuclease/phosphatase"/>
    <property type="match status" value="1"/>
</dbReference>
<keyword evidence="1" id="KW-0812">Transmembrane</keyword>
<accession>A0A0F6CJS1</accession>
<sequence>MRNRVRDKQNQNTRKKQVNNKRWIMWFLLLLLIILGVSAYFVINKFFPPKNDVPNSERINDSQVITPGTRNETVPSSEQYKKVGDLRLMSWNTLNFGSRSEPTSNKFMNIIRTIQLSDADVVGLSEINYDDQLLAQRLNDALGSSWSYTFSGKNFNENYHRSKESILILYKNQVVQPEVSKAINPNNIYTRPLWYTKFKTIGFDYSFITFFGHFDAPGVNANNGETSAAGFSRQGSQEIKEAQAIATVFSDLKTEYPDTDIIGAADTNIRENNNRVFNSDQYSLNYINFDNNRPYYRTTLSERNGYANSYDKWFVYDANSQNILKKSDIPYKIDIINAFTDKIWDKQKSLAAWLASRSRMRNPNPSDFQLISNVSDHAPILLDIDYKLK</sequence>
<keyword evidence="1" id="KW-0472">Membrane</keyword>
<dbReference type="Pfam" id="PF03372">
    <property type="entry name" value="Exo_endo_phos"/>
    <property type="match status" value="1"/>
</dbReference>
<organism evidence="3 4">
    <name type="scientific">Mycoplasmoides gallisepticum S6</name>
    <dbReference type="NCBI Taxonomy" id="1006581"/>
    <lineage>
        <taxon>Bacteria</taxon>
        <taxon>Bacillati</taxon>
        <taxon>Mycoplasmatota</taxon>
        <taxon>Mycoplasmoidales</taxon>
        <taxon>Mycoplasmoidaceae</taxon>
        <taxon>Mycoplasmoides</taxon>
    </lineage>
</organism>
<dbReference type="NCBIfam" id="NF045851">
    <property type="entry name" value="mem_nucl_MnuA"/>
    <property type="match status" value="1"/>
</dbReference>
<evidence type="ECO:0000256" key="1">
    <source>
        <dbReference type="SAM" id="Phobius"/>
    </source>
</evidence>
<evidence type="ECO:0000313" key="4">
    <source>
        <dbReference type="Proteomes" id="UP000018735"/>
    </source>
</evidence>
<evidence type="ECO:0000259" key="2">
    <source>
        <dbReference type="Pfam" id="PF03372"/>
    </source>
</evidence>
<dbReference type="eggNOG" id="COG2374">
    <property type="taxonomic scope" value="Bacteria"/>
</dbReference>
<dbReference type="AlphaFoldDB" id="A0A0F6CJS1"/>
<dbReference type="SUPFAM" id="SSF56219">
    <property type="entry name" value="DNase I-like"/>
    <property type="match status" value="1"/>
</dbReference>
<name>A0A0F6CJS1_MYCGL</name>
<dbReference type="KEGG" id="mgz:GCW_00060"/>
<proteinExistence type="predicted"/>
<reference evidence="3 4" key="1">
    <citation type="journal article" date="2011" name="PLoS ONE">
        <title>Core proteome of the minimal cell: comparative proteomics of three mollicute species.</title>
        <authorList>
            <person name="Fisunov G.Y."/>
            <person name="Alexeev D.G."/>
            <person name="Bazaleev N.A."/>
            <person name="Ladygina V.G."/>
            <person name="Galyamina M.A."/>
            <person name="Kondratov I.G."/>
            <person name="Zhukova N.A."/>
            <person name="Serebryakova M.V."/>
            <person name="Demina I.A."/>
            <person name="Govorun V.M."/>
        </authorList>
    </citation>
    <scope>NUCLEOTIDE SEQUENCE [LARGE SCALE GENOMIC DNA]</scope>
    <source>
        <strain evidence="3 4">S6</strain>
    </source>
</reference>
<keyword evidence="1" id="KW-1133">Transmembrane helix</keyword>
<dbReference type="GO" id="GO:0003824">
    <property type="term" value="F:catalytic activity"/>
    <property type="evidence" value="ECO:0007669"/>
    <property type="project" value="InterPro"/>
</dbReference>
<dbReference type="Proteomes" id="UP000018735">
    <property type="component" value="Chromosome"/>
</dbReference>
<feature type="transmembrane region" description="Helical" evidence="1">
    <location>
        <begin position="23"/>
        <end position="43"/>
    </location>
</feature>
<evidence type="ECO:0000313" key="3">
    <source>
        <dbReference type="EMBL" id="AHB99343.1"/>
    </source>
</evidence>
<dbReference type="RefSeq" id="WP_011883622.1">
    <property type="nucleotide sequence ID" value="NC_023030.2"/>
</dbReference>
<dbReference type="HOGENOM" id="CLU_046842_0_0_14"/>
<protein>
    <submittedName>
        <fullName evidence="3">Nuclease</fullName>
    </submittedName>
</protein>
<dbReference type="InterPro" id="IPR005135">
    <property type="entry name" value="Endo/exonuclease/phosphatase"/>
</dbReference>
<feature type="domain" description="Endonuclease/exonuclease/phosphatase" evidence="2">
    <location>
        <begin position="89"/>
        <end position="190"/>
    </location>
</feature>
<gene>
    <name evidence="3" type="primary">mnuA</name>
    <name evidence="3" type="ORF">GCW_00060</name>
</gene>